<accession>A0ABD5RKP1</accession>
<protein>
    <submittedName>
        <fullName evidence="4">Hvo_1808 family surface protein</fullName>
    </submittedName>
</protein>
<feature type="region of interest" description="Disordered" evidence="2">
    <location>
        <begin position="24"/>
        <end position="54"/>
    </location>
</feature>
<feature type="compositionally biased region" description="Polar residues" evidence="2">
    <location>
        <begin position="28"/>
        <end position="39"/>
    </location>
</feature>
<name>A0ABD5RKP1_9EURY</name>
<dbReference type="EMBL" id="JBHSQH010000001">
    <property type="protein sequence ID" value="MFC5971216.1"/>
    <property type="molecule type" value="Genomic_DNA"/>
</dbReference>
<evidence type="ECO:0000313" key="5">
    <source>
        <dbReference type="Proteomes" id="UP001596099"/>
    </source>
</evidence>
<organism evidence="4 5">
    <name type="scientific">Halomarina salina</name>
    <dbReference type="NCBI Taxonomy" id="1872699"/>
    <lineage>
        <taxon>Archaea</taxon>
        <taxon>Methanobacteriati</taxon>
        <taxon>Methanobacteriota</taxon>
        <taxon>Stenosarchaea group</taxon>
        <taxon>Halobacteria</taxon>
        <taxon>Halobacteriales</taxon>
        <taxon>Natronomonadaceae</taxon>
        <taxon>Halomarina</taxon>
    </lineage>
</organism>
<feature type="region of interest" description="Disordered" evidence="2">
    <location>
        <begin position="502"/>
        <end position="535"/>
    </location>
</feature>
<feature type="compositionally biased region" description="Low complexity" evidence="2">
    <location>
        <begin position="502"/>
        <end position="513"/>
    </location>
</feature>
<dbReference type="AlphaFoldDB" id="A0ABD5RKP1"/>
<dbReference type="Pfam" id="PF18204">
    <property type="entry name" value="PGF-CTERM"/>
    <property type="match status" value="1"/>
</dbReference>
<keyword evidence="5" id="KW-1185">Reference proteome</keyword>
<dbReference type="Proteomes" id="UP001596099">
    <property type="component" value="Unassembled WGS sequence"/>
</dbReference>
<dbReference type="NCBIfam" id="NF038145">
    <property type="entry name" value="Hvo_1808_fam"/>
    <property type="match status" value="1"/>
</dbReference>
<proteinExistence type="predicted"/>
<keyword evidence="1" id="KW-0732">Signal</keyword>
<reference evidence="4 5" key="1">
    <citation type="journal article" date="2019" name="Int. J. Syst. Evol. Microbiol.">
        <title>The Global Catalogue of Microorganisms (GCM) 10K type strain sequencing project: providing services to taxonomists for standard genome sequencing and annotation.</title>
        <authorList>
            <consortium name="The Broad Institute Genomics Platform"/>
            <consortium name="The Broad Institute Genome Sequencing Center for Infectious Disease"/>
            <person name="Wu L."/>
            <person name="Ma J."/>
        </authorList>
    </citation>
    <scope>NUCLEOTIDE SEQUENCE [LARGE SCALE GENOMIC DNA]</scope>
    <source>
        <strain evidence="4 5">CGMCC 1.12543</strain>
    </source>
</reference>
<dbReference type="GO" id="GO:0030115">
    <property type="term" value="C:S-layer"/>
    <property type="evidence" value="ECO:0007669"/>
    <property type="project" value="UniProtKB-SubCell"/>
</dbReference>
<dbReference type="GO" id="GO:0005886">
    <property type="term" value="C:plasma membrane"/>
    <property type="evidence" value="ECO:0007669"/>
    <property type="project" value="UniProtKB-SubCell"/>
</dbReference>
<evidence type="ECO:0000256" key="2">
    <source>
        <dbReference type="SAM" id="MobiDB-lite"/>
    </source>
</evidence>
<dbReference type="RefSeq" id="WP_247414124.1">
    <property type="nucleotide sequence ID" value="NZ_JALLGW010000001.1"/>
</dbReference>
<feature type="domain" description="PGF-CTERM archaeal protein-sorting signal" evidence="3">
    <location>
        <begin position="538"/>
        <end position="558"/>
    </location>
</feature>
<dbReference type="NCBIfam" id="TIGR04126">
    <property type="entry name" value="PGF_CTERM"/>
    <property type="match status" value="1"/>
</dbReference>
<evidence type="ECO:0000256" key="1">
    <source>
        <dbReference type="ARBA" id="ARBA00022729"/>
    </source>
</evidence>
<dbReference type="InterPro" id="IPR047792">
    <property type="entry name" value="Hvo_1808-like"/>
</dbReference>
<feature type="compositionally biased region" description="Low complexity" evidence="2">
    <location>
        <begin position="522"/>
        <end position="535"/>
    </location>
</feature>
<gene>
    <name evidence="4" type="ORF">ACFPYI_07715</name>
</gene>
<dbReference type="InterPro" id="IPR026371">
    <property type="entry name" value="PGF_CTERM"/>
</dbReference>
<sequence length="559" mass="60495">MRRPALLAVALAVLTVLAPATALATPDSVPTSDVASDSVQDGAPSDPDSDVLGWENGYWYNESIDVDPSDGLDDGELDAVVARAMARVEEVRQLEFEQDVPVEIYTREELQEETNQRSSNTSAKDRLHQNVKYEAMFMVNESTDAVSVQQANQGATVGGYYSPTEDRIVVVSENSESPQLNEVTLSQELFHALQDQQFDIESFDQSTREQHNAIDGILEGDGNYVDYLYEQRCGSPEDTQNGWGNCLTDTAGSSNGSGASQAPPSWGLYLTIYQPYSDGPAFVRAIHESGGWEAVNAIYENPPASTEQTIHPEKYEQDAPTQVNITDRSNEQWNVLDLEGSVDYAEFGEAGLAAMFMAPSFETQFTGGLLGPRDIYNLNGSNQVDSFDPLKYEQPWTSGWDGDKLLPYVTEDSASTNETGYVWKMHWDSPEEAQEFREGYQLLLQYEGATQAGQNTWVVEDGGFADAFHVTVDGNTTTIVNAPTVDDLSGVDSSITVQAVQNGTDTTSNGTDGDTSEGGENGTADAVTTTDSSDGSGPGFGVVVAVLALLTVAALARRE</sequence>
<evidence type="ECO:0000313" key="4">
    <source>
        <dbReference type="EMBL" id="MFC5971216.1"/>
    </source>
</evidence>
<evidence type="ECO:0000259" key="3">
    <source>
        <dbReference type="Pfam" id="PF18204"/>
    </source>
</evidence>
<comment type="caution">
    <text evidence="4">The sequence shown here is derived from an EMBL/GenBank/DDBJ whole genome shotgun (WGS) entry which is preliminary data.</text>
</comment>